<organism evidence="2 3">
    <name type="scientific">Listeria floridensis FSL S10-1187</name>
    <dbReference type="NCBI Taxonomy" id="1265817"/>
    <lineage>
        <taxon>Bacteria</taxon>
        <taxon>Bacillati</taxon>
        <taxon>Bacillota</taxon>
        <taxon>Bacilli</taxon>
        <taxon>Bacillales</taxon>
        <taxon>Listeriaceae</taxon>
        <taxon>Listeria</taxon>
    </lineage>
</organism>
<evidence type="ECO:0000313" key="2">
    <source>
        <dbReference type="EMBL" id="EUJ32756.1"/>
    </source>
</evidence>
<evidence type="ECO:0000256" key="1">
    <source>
        <dbReference type="SAM" id="Phobius"/>
    </source>
</evidence>
<proteinExistence type="predicted"/>
<evidence type="ECO:0000313" key="3">
    <source>
        <dbReference type="Proteomes" id="UP000019249"/>
    </source>
</evidence>
<gene>
    <name evidence="2" type="ORF">MFLO_06624</name>
</gene>
<accession>A0ABP3B039</accession>
<feature type="transmembrane region" description="Helical" evidence="1">
    <location>
        <begin position="6"/>
        <end position="31"/>
    </location>
</feature>
<protein>
    <submittedName>
        <fullName evidence="2">Uncharacterized protein</fullName>
    </submittedName>
</protein>
<reference evidence="2 3" key="1">
    <citation type="journal article" date="2014" name="Int. J. Syst. Evol. Microbiol.">
        <title>Listeria floridensis sp. nov., Listeria aquatica sp. nov., Listeria cornellensis sp. nov., Listeria riparia sp. nov. and Listeria grandensis sp. nov., from agricultural and natural environments.</title>
        <authorList>
            <person name="den Bakker H.C."/>
            <person name="Warchocki S."/>
            <person name="Wright E.M."/>
            <person name="Allred A.F."/>
            <person name="Ahlstrom C."/>
            <person name="Manuel C.S."/>
            <person name="Stasiewicz M.J."/>
            <person name="Burrell A."/>
            <person name="Roof S."/>
            <person name="Strawn L."/>
            <person name="Fortes E.D."/>
            <person name="Nightingale K.K."/>
            <person name="Kephart D."/>
            <person name="Wiedmann M."/>
        </authorList>
    </citation>
    <scope>NUCLEOTIDE SEQUENCE [LARGE SCALE GENOMIC DNA]</scope>
    <source>
        <strain evidence="2 3">FSL S10-1187</strain>
    </source>
</reference>
<keyword evidence="3" id="KW-1185">Reference proteome</keyword>
<sequence>MRKRNGRFFFFITVFIMIDLVVLLPLFILLYKGLEIAYQSKKIKAAYISIGLVAMISLAVVPIIYTNIEHQKLETNLTALLKNSGVYGEYTNVSVVEYEDGYVISCLVDKKRSVSQPVTKAEYQEFLQKMKKD</sequence>
<name>A0ABP3B039_9LIST</name>
<feature type="transmembrane region" description="Helical" evidence="1">
    <location>
        <begin position="43"/>
        <end position="65"/>
    </location>
</feature>
<keyword evidence="1" id="KW-0812">Transmembrane</keyword>
<comment type="caution">
    <text evidence="2">The sequence shown here is derived from an EMBL/GenBank/DDBJ whole genome shotgun (WGS) entry which is preliminary data.</text>
</comment>
<dbReference type="Proteomes" id="UP000019249">
    <property type="component" value="Unassembled WGS sequence"/>
</dbReference>
<keyword evidence="1" id="KW-1133">Transmembrane helix</keyword>
<dbReference type="EMBL" id="AODF01000010">
    <property type="protein sequence ID" value="EUJ32756.1"/>
    <property type="molecule type" value="Genomic_DNA"/>
</dbReference>
<keyword evidence="1" id="KW-0472">Membrane</keyword>